<sequence>MTTDQAEERLLDKVNTYSRPSDLRITDLRVATLVGVPFRSTIIRIDTNQGISGYGEVRDGASKTYALILKSRLLGENPCNVDKLFRKIKQFGYHARQAGGVCGVEMALMDLAGKAYGVPAYALAGGKFRDRVLCYADTPRSADPTVLGERLLERRRRGYKFLKMDVGIDLLWDVPGALIAPPGARESTTTMHPFTGIQVTDKGVELLAEHVATVREIVGYDVPLAVDHVGHIGVSSCLRLGRALEPYTLAWLEDLIPWQLTEQWRELTTALTTPTCTGEDIYLAENFRPLLERQAVRIIHPDPATSGGILETKRIGDLAEEHGVAMALHMAGTPIATLASVHIAAATNNFLALEHHAADIPWWSDLVTGLPQPLIEDGYITVPDTPGLGFDDINEELFREHLDPADPTFFADTSAWDAEIVRDRLWS</sequence>
<dbReference type="Gene3D" id="3.30.390.10">
    <property type="entry name" value="Enolase-like, N-terminal domain"/>
    <property type="match status" value="1"/>
</dbReference>
<dbReference type="Gene3D" id="3.20.20.120">
    <property type="entry name" value="Enolase-like C-terminal domain"/>
    <property type="match status" value="1"/>
</dbReference>
<gene>
    <name evidence="3" type="ORF">DFJ64_0212</name>
</gene>
<reference evidence="3 4" key="1">
    <citation type="submission" date="2018-08" db="EMBL/GenBank/DDBJ databases">
        <title>Sequencing the genomes of 1000 actinobacteria strains.</title>
        <authorList>
            <person name="Klenk H.-P."/>
        </authorList>
    </citation>
    <scope>NUCLEOTIDE SEQUENCE [LARGE SCALE GENOMIC DNA]</scope>
    <source>
        <strain evidence="3 4">DSM 22891</strain>
    </source>
</reference>
<evidence type="ECO:0000259" key="2">
    <source>
        <dbReference type="SMART" id="SM00922"/>
    </source>
</evidence>
<dbReference type="PANTHER" id="PTHR48080">
    <property type="entry name" value="D-GALACTONATE DEHYDRATASE-RELATED"/>
    <property type="match status" value="1"/>
</dbReference>
<dbReference type="SUPFAM" id="SSF51604">
    <property type="entry name" value="Enolase C-terminal domain-like"/>
    <property type="match status" value="1"/>
</dbReference>
<dbReference type="PANTHER" id="PTHR48080:SF2">
    <property type="entry name" value="D-GALACTONATE DEHYDRATASE"/>
    <property type="match status" value="1"/>
</dbReference>
<accession>A0A3D9V096</accession>
<protein>
    <submittedName>
        <fullName evidence="3">L-alanine-DL-glutamate epimerase-like enolase superfamily enzyme</fullName>
    </submittedName>
</protein>
<dbReference type="SFLD" id="SFLDG00179">
    <property type="entry name" value="mandelate_racemase"/>
    <property type="match status" value="1"/>
</dbReference>
<evidence type="ECO:0000313" key="4">
    <source>
        <dbReference type="Proteomes" id="UP000256485"/>
    </source>
</evidence>
<dbReference type="Proteomes" id="UP000256485">
    <property type="component" value="Unassembled WGS sequence"/>
</dbReference>
<dbReference type="EMBL" id="QTUC01000001">
    <property type="protein sequence ID" value="REF34846.1"/>
    <property type="molecule type" value="Genomic_DNA"/>
</dbReference>
<dbReference type="InterPro" id="IPR013342">
    <property type="entry name" value="Mandelate_racemase_C"/>
</dbReference>
<dbReference type="InterPro" id="IPR029017">
    <property type="entry name" value="Enolase-like_N"/>
</dbReference>
<dbReference type="GO" id="GO:0016829">
    <property type="term" value="F:lyase activity"/>
    <property type="evidence" value="ECO:0007669"/>
    <property type="project" value="UniProtKB-KW"/>
</dbReference>
<dbReference type="InterPro" id="IPR013341">
    <property type="entry name" value="Mandelate_racemase_N_dom"/>
</dbReference>
<dbReference type="Pfam" id="PF02746">
    <property type="entry name" value="MR_MLE_N"/>
    <property type="match status" value="1"/>
</dbReference>
<evidence type="ECO:0000256" key="1">
    <source>
        <dbReference type="ARBA" id="ARBA00023239"/>
    </source>
</evidence>
<dbReference type="AlphaFoldDB" id="A0A3D9V096"/>
<dbReference type="SUPFAM" id="SSF54826">
    <property type="entry name" value="Enolase N-terminal domain-like"/>
    <property type="match status" value="1"/>
</dbReference>
<dbReference type="SFLD" id="SFLDS00001">
    <property type="entry name" value="Enolase"/>
    <property type="match status" value="1"/>
</dbReference>
<dbReference type="InterPro" id="IPR034593">
    <property type="entry name" value="DgoD-like"/>
</dbReference>
<keyword evidence="1" id="KW-0456">Lyase</keyword>
<dbReference type="RefSeq" id="WP_115848736.1">
    <property type="nucleotide sequence ID" value="NZ_QTUC01000001.1"/>
</dbReference>
<dbReference type="InterPro" id="IPR029065">
    <property type="entry name" value="Enolase_C-like"/>
</dbReference>
<dbReference type="CDD" id="cd03316">
    <property type="entry name" value="MR_like"/>
    <property type="match status" value="1"/>
</dbReference>
<feature type="domain" description="Mandelate racemase/muconate lactonizing enzyme C-terminal" evidence="2">
    <location>
        <begin position="144"/>
        <end position="274"/>
    </location>
</feature>
<dbReference type="Pfam" id="PF13378">
    <property type="entry name" value="MR_MLE_C"/>
    <property type="match status" value="1"/>
</dbReference>
<dbReference type="SMART" id="SM00922">
    <property type="entry name" value="MR_MLE"/>
    <property type="match status" value="1"/>
</dbReference>
<evidence type="ECO:0000313" key="3">
    <source>
        <dbReference type="EMBL" id="REF34846.1"/>
    </source>
</evidence>
<name>A0A3D9V096_THECX</name>
<comment type="caution">
    <text evidence="3">The sequence shown here is derived from an EMBL/GenBank/DDBJ whole genome shotgun (WGS) entry which is preliminary data.</text>
</comment>
<organism evidence="3 4">
    <name type="scientific">Thermasporomyces composti</name>
    <dbReference type="NCBI Taxonomy" id="696763"/>
    <lineage>
        <taxon>Bacteria</taxon>
        <taxon>Bacillati</taxon>
        <taxon>Actinomycetota</taxon>
        <taxon>Actinomycetes</taxon>
        <taxon>Propionibacteriales</taxon>
        <taxon>Nocardioidaceae</taxon>
        <taxon>Thermasporomyces</taxon>
    </lineage>
</organism>
<proteinExistence type="predicted"/>
<dbReference type="InterPro" id="IPR036849">
    <property type="entry name" value="Enolase-like_C_sf"/>
</dbReference>
<dbReference type="OrthoDB" id="5168231at2"/>
<keyword evidence="4" id="KW-1185">Reference proteome</keyword>